<evidence type="ECO:0000313" key="2">
    <source>
        <dbReference type="Proteomes" id="UP001234178"/>
    </source>
</evidence>
<reference evidence="1 2" key="1">
    <citation type="journal article" date="2023" name="Nucleic Acids Res.">
        <title>The hologenome of Daphnia magna reveals possible DNA methylation and microbiome-mediated evolution of the host genome.</title>
        <authorList>
            <person name="Chaturvedi A."/>
            <person name="Li X."/>
            <person name="Dhandapani V."/>
            <person name="Marshall H."/>
            <person name="Kissane S."/>
            <person name="Cuenca-Cambronero M."/>
            <person name="Asole G."/>
            <person name="Calvet F."/>
            <person name="Ruiz-Romero M."/>
            <person name="Marangio P."/>
            <person name="Guigo R."/>
            <person name="Rago D."/>
            <person name="Mirbahai L."/>
            <person name="Eastwood N."/>
            <person name="Colbourne J.K."/>
            <person name="Zhou J."/>
            <person name="Mallon E."/>
            <person name="Orsini L."/>
        </authorList>
    </citation>
    <scope>NUCLEOTIDE SEQUENCE [LARGE SCALE GENOMIC DNA]</scope>
    <source>
        <strain evidence="1">LRV0_1</strain>
    </source>
</reference>
<comment type="caution">
    <text evidence="1">The sequence shown here is derived from an EMBL/GenBank/DDBJ whole genome shotgun (WGS) entry which is preliminary data.</text>
</comment>
<evidence type="ECO:0000313" key="1">
    <source>
        <dbReference type="EMBL" id="KAK4007706.1"/>
    </source>
</evidence>
<gene>
    <name evidence="1" type="ORF">OUZ56_012859</name>
</gene>
<dbReference type="EMBL" id="JAOYFB010000002">
    <property type="protein sequence ID" value="KAK4007706.1"/>
    <property type="molecule type" value="Genomic_DNA"/>
</dbReference>
<name>A0ABQ9Z496_9CRUS</name>
<dbReference type="Proteomes" id="UP001234178">
    <property type="component" value="Unassembled WGS sequence"/>
</dbReference>
<protein>
    <submittedName>
        <fullName evidence="1">Uncharacterized protein</fullName>
    </submittedName>
</protein>
<sequence length="76" mass="8618">MQGFLMRYGTVLKSVLHRKHRNDRLIVAPELAPVAVFPMNFELIVLPISLIARSVVIHSTEACIKTLTLDLELKHI</sequence>
<accession>A0ABQ9Z496</accession>
<keyword evidence="2" id="KW-1185">Reference proteome</keyword>
<organism evidence="1 2">
    <name type="scientific">Daphnia magna</name>
    <dbReference type="NCBI Taxonomy" id="35525"/>
    <lineage>
        <taxon>Eukaryota</taxon>
        <taxon>Metazoa</taxon>
        <taxon>Ecdysozoa</taxon>
        <taxon>Arthropoda</taxon>
        <taxon>Crustacea</taxon>
        <taxon>Branchiopoda</taxon>
        <taxon>Diplostraca</taxon>
        <taxon>Cladocera</taxon>
        <taxon>Anomopoda</taxon>
        <taxon>Daphniidae</taxon>
        <taxon>Daphnia</taxon>
    </lineage>
</organism>
<proteinExistence type="predicted"/>